<evidence type="ECO:0000256" key="3">
    <source>
        <dbReference type="ARBA" id="ARBA00023055"/>
    </source>
</evidence>
<dbReference type="EMBL" id="JAPFFF010000002">
    <property type="protein sequence ID" value="KAK8895885.1"/>
    <property type="molecule type" value="Genomic_DNA"/>
</dbReference>
<evidence type="ECO:0000256" key="4">
    <source>
        <dbReference type="ARBA" id="ARBA00023121"/>
    </source>
</evidence>
<evidence type="ECO:0000313" key="10">
    <source>
        <dbReference type="Proteomes" id="UP001470230"/>
    </source>
</evidence>
<keyword evidence="10" id="KW-1185">Reference proteome</keyword>
<comment type="caution">
    <text evidence="9">The sequence shown here is derived from an EMBL/GenBank/DDBJ whole genome shotgun (WGS) entry which is preliminary data.</text>
</comment>
<proteinExistence type="predicted"/>
<evidence type="ECO:0000256" key="7">
    <source>
        <dbReference type="SAM" id="Phobius"/>
    </source>
</evidence>
<organism evidence="9 10">
    <name type="scientific">Tritrichomonas musculus</name>
    <dbReference type="NCBI Taxonomy" id="1915356"/>
    <lineage>
        <taxon>Eukaryota</taxon>
        <taxon>Metamonada</taxon>
        <taxon>Parabasalia</taxon>
        <taxon>Tritrichomonadida</taxon>
        <taxon>Tritrichomonadidae</taxon>
        <taxon>Tritrichomonas</taxon>
    </lineage>
</organism>
<protein>
    <recommendedName>
        <fullName evidence="8">SMP-LTD domain-containing protein</fullName>
    </recommendedName>
</protein>
<accession>A0ABR2KXR1</accession>
<keyword evidence="2" id="KW-0813">Transport</keyword>
<evidence type="ECO:0000313" key="9">
    <source>
        <dbReference type="EMBL" id="KAK8895885.1"/>
    </source>
</evidence>
<comment type="subcellular location">
    <subcellularLocation>
        <location evidence="1">Membrane</location>
    </subcellularLocation>
</comment>
<keyword evidence="3" id="KW-0445">Lipid transport</keyword>
<keyword evidence="5 7" id="KW-0472">Membrane</keyword>
<evidence type="ECO:0000256" key="2">
    <source>
        <dbReference type="ARBA" id="ARBA00022448"/>
    </source>
</evidence>
<evidence type="ECO:0000256" key="5">
    <source>
        <dbReference type="ARBA" id="ARBA00023136"/>
    </source>
</evidence>
<evidence type="ECO:0000256" key="6">
    <source>
        <dbReference type="SAM" id="MobiDB-lite"/>
    </source>
</evidence>
<feature type="region of interest" description="Disordered" evidence="6">
    <location>
        <begin position="255"/>
        <end position="284"/>
    </location>
</feature>
<gene>
    <name evidence="9" type="ORF">M9Y10_013771</name>
</gene>
<reference evidence="9 10" key="1">
    <citation type="submission" date="2024-04" db="EMBL/GenBank/DDBJ databases">
        <title>Tritrichomonas musculus Genome.</title>
        <authorList>
            <person name="Alves-Ferreira E."/>
            <person name="Grigg M."/>
            <person name="Lorenzi H."/>
            <person name="Galac M."/>
        </authorList>
    </citation>
    <scope>NUCLEOTIDE SEQUENCE [LARGE SCALE GENOMIC DNA]</scope>
    <source>
        <strain evidence="9 10">EAF2021</strain>
    </source>
</reference>
<feature type="domain" description="SMP-LTD" evidence="8">
    <location>
        <begin position="50"/>
        <end position="241"/>
    </location>
</feature>
<name>A0ABR2KXR1_9EUKA</name>
<keyword evidence="4" id="KW-0446">Lipid-binding</keyword>
<feature type="compositionally biased region" description="Low complexity" evidence="6">
    <location>
        <begin position="255"/>
        <end position="270"/>
    </location>
</feature>
<keyword evidence="7" id="KW-0812">Transmembrane</keyword>
<dbReference type="InterPro" id="IPR031468">
    <property type="entry name" value="SMP_LBD"/>
</dbReference>
<evidence type="ECO:0000259" key="8">
    <source>
        <dbReference type="PROSITE" id="PS51847"/>
    </source>
</evidence>
<dbReference type="PROSITE" id="PS51847">
    <property type="entry name" value="SMP"/>
    <property type="match status" value="1"/>
</dbReference>
<evidence type="ECO:0000256" key="1">
    <source>
        <dbReference type="ARBA" id="ARBA00004370"/>
    </source>
</evidence>
<feature type="transmembrane region" description="Helical" evidence="7">
    <location>
        <begin position="6"/>
        <end position="27"/>
    </location>
</feature>
<keyword evidence="7" id="KW-1133">Transmembrane helix</keyword>
<sequence>MSALVLIGGVTLGFLSALIFLLILSIFCETKRPKNHFANIALQSPPLEKKRETASWLNIIFARINSSTIDAAVLENVCKILTKEILSDPNRPPMLTEVKISPFKMPKKSPLFTDFVIIPNEGYSTLSFCIQYQGQPSLSLFCSSSGGPSDLPILFTINIHLEFLLRLLVAKLSISFDSNNEYALLNIGNDLIVELNFKPIFDGPQNNQQRYIESISSWMSNFILKKLRGKTFPIFNNSINSSDDLSWSDDNVNDFNSDNDNTNNDNSNNNYTRRSKRNDINDEN</sequence>
<dbReference type="Proteomes" id="UP001470230">
    <property type="component" value="Unassembled WGS sequence"/>
</dbReference>